<dbReference type="Pfam" id="PF01545">
    <property type="entry name" value="Cation_efflux"/>
    <property type="match status" value="1"/>
</dbReference>
<evidence type="ECO:0000313" key="10">
    <source>
        <dbReference type="EMBL" id="SMC40475.1"/>
    </source>
</evidence>
<feature type="transmembrane region" description="Helical" evidence="7">
    <location>
        <begin position="116"/>
        <end position="135"/>
    </location>
</feature>
<feature type="domain" description="Cation efflux protein transmembrane" evidence="8">
    <location>
        <begin position="15"/>
        <end position="206"/>
    </location>
</feature>
<organism evidence="10 11">
    <name type="scientific">Aerococcus suis</name>
    <dbReference type="NCBI Taxonomy" id="371602"/>
    <lineage>
        <taxon>Bacteria</taxon>
        <taxon>Bacillati</taxon>
        <taxon>Bacillota</taxon>
        <taxon>Bacilli</taxon>
        <taxon>Lactobacillales</taxon>
        <taxon>Aerococcaceae</taxon>
        <taxon>Aerococcus</taxon>
    </lineage>
</organism>
<dbReference type="EMBL" id="FWXK01000004">
    <property type="protein sequence ID" value="SMC40475.1"/>
    <property type="molecule type" value="Genomic_DNA"/>
</dbReference>
<evidence type="ECO:0000256" key="6">
    <source>
        <dbReference type="ARBA" id="ARBA00023136"/>
    </source>
</evidence>
<keyword evidence="4 7" id="KW-0812">Transmembrane</keyword>
<dbReference type="PANTHER" id="PTHR43840">
    <property type="entry name" value="MITOCHONDRIAL METAL TRANSPORTER 1-RELATED"/>
    <property type="match status" value="1"/>
</dbReference>
<evidence type="ECO:0000256" key="5">
    <source>
        <dbReference type="ARBA" id="ARBA00022989"/>
    </source>
</evidence>
<dbReference type="InterPro" id="IPR050291">
    <property type="entry name" value="CDF_Transporter"/>
</dbReference>
<reference evidence="11" key="1">
    <citation type="submission" date="2017-04" db="EMBL/GenBank/DDBJ databases">
        <authorList>
            <person name="Varghese N."/>
            <person name="Submissions S."/>
        </authorList>
    </citation>
    <scope>NUCLEOTIDE SEQUENCE [LARGE SCALE GENOMIC DNA]</scope>
    <source>
        <strain evidence="11">DSM 21500</strain>
    </source>
</reference>
<comment type="subcellular location">
    <subcellularLocation>
        <location evidence="1">Membrane</location>
        <topology evidence="1">Multi-pass membrane protein</topology>
    </subcellularLocation>
</comment>
<proteinExistence type="inferred from homology"/>
<dbReference type="FunFam" id="1.20.1510.10:FF:000006">
    <property type="entry name" value="Divalent cation efflux transporter"/>
    <property type="match status" value="1"/>
</dbReference>
<dbReference type="InterPro" id="IPR002524">
    <property type="entry name" value="Cation_efflux"/>
</dbReference>
<comment type="similarity">
    <text evidence="2">Belongs to the cation diffusion facilitator (CDF) transporter (TC 2.A.4) family.</text>
</comment>
<dbReference type="AlphaFoldDB" id="A0A1W1YW72"/>
<dbReference type="RefSeq" id="WP_084099101.1">
    <property type="nucleotide sequence ID" value="NZ_FWXK01000004.1"/>
</dbReference>
<dbReference type="PANTHER" id="PTHR43840:SF50">
    <property type="entry name" value="MANGANESE EFFLUX SYSTEM PROTEIN MNES"/>
    <property type="match status" value="1"/>
</dbReference>
<dbReference type="OrthoDB" id="9806522at2"/>
<feature type="transmembrane region" description="Helical" evidence="7">
    <location>
        <begin position="85"/>
        <end position="104"/>
    </location>
</feature>
<evidence type="ECO:0000259" key="8">
    <source>
        <dbReference type="Pfam" id="PF01545"/>
    </source>
</evidence>
<dbReference type="SUPFAM" id="SSF160240">
    <property type="entry name" value="Cation efflux protein cytoplasmic domain-like"/>
    <property type="match status" value="1"/>
</dbReference>
<sequence length="288" mass="31764">MTANQDLKWARRGTILSMVAYAMIATAKITAGHWLHSSALAADGLNNFSDTISAVLMFIGIYLAHRPADFNHQYGHRKMESITTLIISFIILFIGGQVTLQAVTQFFTTTSTQPSPVSALIGLISGIIMLGVYAFNLRIAHRIHSTGLKATAKDNLADALTSFVTAIAIITSQFNLFWIDGVMALIVGIIIIKTGIDVFREAAFELSDGFSPAEIERYKHTIYQVPDVRKVQAIRGRTYGPHVYLDITIAVDPMMTVKEGHDITVAVEKVLYMTYFIEAIDVHVEPDN</sequence>
<dbReference type="GO" id="GO:0016020">
    <property type="term" value="C:membrane"/>
    <property type="evidence" value="ECO:0007669"/>
    <property type="project" value="UniProtKB-SubCell"/>
</dbReference>
<dbReference type="STRING" id="371602.SAMN04487984_0970"/>
<dbReference type="InterPro" id="IPR027469">
    <property type="entry name" value="Cation_efflux_TMD_sf"/>
</dbReference>
<gene>
    <name evidence="10" type="ORF">SAMN04487984_0970</name>
</gene>
<dbReference type="InterPro" id="IPR027470">
    <property type="entry name" value="Cation_efflux_CTD"/>
</dbReference>
<evidence type="ECO:0000256" key="1">
    <source>
        <dbReference type="ARBA" id="ARBA00004141"/>
    </source>
</evidence>
<dbReference type="InterPro" id="IPR058533">
    <property type="entry name" value="Cation_efflux_TM"/>
</dbReference>
<dbReference type="NCBIfam" id="TIGR01297">
    <property type="entry name" value="CDF"/>
    <property type="match status" value="1"/>
</dbReference>
<dbReference type="Gene3D" id="3.30.70.1350">
    <property type="entry name" value="Cation efflux protein, cytoplasmic domain"/>
    <property type="match status" value="1"/>
</dbReference>
<evidence type="ECO:0000259" key="9">
    <source>
        <dbReference type="Pfam" id="PF16916"/>
    </source>
</evidence>
<evidence type="ECO:0000256" key="4">
    <source>
        <dbReference type="ARBA" id="ARBA00022692"/>
    </source>
</evidence>
<name>A0A1W1YW72_9LACT</name>
<feature type="transmembrane region" description="Helical" evidence="7">
    <location>
        <begin position="15"/>
        <end position="35"/>
    </location>
</feature>
<dbReference type="Pfam" id="PF16916">
    <property type="entry name" value="ZT_dimer"/>
    <property type="match status" value="1"/>
</dbReference>
<evidence type="ECO:0000256" key="7">
    <source>
        <dbReference type="SAM" id="Phobius"/>
    </source>
</evidence>
<feature type="transmembrane region" description="Helical" evidence="7">
    <location>
        <begin position="182"/>
        <end position="199"/>
    </location>
</feature>
<evidence type="ECO:0000256" key="2">
    <source>
        <dbReference type="ARBA" id="ARBA00008114"/>
    </source>
</evidence>
<dbReference type="Gene3D" id="1.20.1510.10">
    <property type="entry name" value="Cation efflux protein transmembrane domain"/>
    <property type="match status" value="1"/>
</dbReference>
<keyword evidence="3" id="KW-0813">Transport</keyword>
<dbReference type="InterPro" id="IPR036837">
    <property type="entry name" value="Cation_efflux_CTD_sf"/>
</dbReference>
<feature type="transmembrane region" description="Helical" evidence="7">
    <location>
        <begin position="47"/>
        <end position="64"/>
    </location>
</feature>
<dbReference type="GO" id="GO:0008324">
    <property type="term" value="F:monoatomic cation transmembrane transporter activity"/>
    <property type="evidence" value="ECO:0007669"/>
    <property type="project" value="InterPro"/>
</dbReference>
<evidence type="ECO:0000256" key="3">
    <source>
        <dbReference type="ARBA" id="ARBA00022448"/>
    </source>
</evidence>
<keyword evidence="5 7" id="KW-1133">Transmembrane helix</keyword>
<keyword evidence="6 7" id="KW-0472">Membrane</keyword>
<dbReference type="Proteomes" id="UP000243884">
    <property type="component" value="Unassembled WGS sequence"/>
</dbReference>
<keyword evidence="11" id="KW-1185">Reference proteome</keyword>
<accession>A0A1W1YW72</accession>
<protein>
    <submittedName>
        <fullName evidence="10">Cation diffusion facilitator family transporter</fullName>
    </submittedName>
</protein>
<dbReference type="SUPFAM" id="SSF161111">
    <property type="entry name" value="Cation efflux protein transmembrane domain-like"/>
    <property type="match status" value="1"/>
</dbReference>
<evidence type="ECO:0000313" key="11">
    <source>
        <dbReference type="Proteomes" id="UP000243884"/>
    </source>
</evidence>
<feature type="domain" description="Cation efflux protein cytoplasmic" evidence="9">
    <location>
        <begin position="212"/>
        <end position="286"/>
    </location>
</feature>